<evidence type="ECO:0000313" key="2">
    <source>
        <dbReference type="EMBL" id="KAK2108354.1"/>
    </source>
</evidence>
<gene>
    <name evidence="2" type="ORF">P7K49_013519</name>
</gene>
<feature type="non-terminal residue" evidence="2">
    <location>
        <position position="1"/>
    </location>
</feature>
<name>A0ABQ9VHI1_SAGOE</name>
<dbReference type="EMBL" id="JASSZA010000006">
    <property type="protein sequence ID" value="KAK2108354.1"/>
    <property type="molecule type" value="Genomic_DNA"/>
</dbReference>
<feature type="region of interest" description="Disordered" evidence="1">
    <location>
        <begin position="1"/>
        <end position="93"/>
    </location>
</feature>
<feature type="non-terminal residue" evidence="2">
    <location>
        <position position="93"/>
    </location>
</feature>
<accession>A0ABQ9VHI1</accession>
<comment type="caution">
    <text evidence="2">The sequence shown here is derived from an EMBL/GenBank/DDBJ whole genome shotgun (WGS) entry which is preliminary data.</text>
</comment>
<keyword evidence="3" id="KW-1185">Reference proteome</keyword>
<organism evidence="2 3">
    <name type="scientific">Saguinus oedipus</name>
    <name type="common">Cotton-top tamarin</name>
    <name type="synonym">Oedipomidas oedipus</name>
    <dbReference type="NCBI Taxonomy" id="9490"/>
    <lineage>
        <taxon>Eukaryota</taxon>
        <taxon>Metazoa</taxon>
        <taxon>Chordata</taxon>
        <taxon>Craniata</taxon>
        <taxon>Vertebrata</taxon>
        <taxon>Euteleostomi</taxon>
        <taxon>Mammalia</taxon>
        <taxon>Eutheria</taxon>
        <taxon>Euarchontoglires</taxon>
        <taxon>Primates</taxon>
        <taxon>Haplorrhini</taxon>
        <taxon>Platyrrhini</taxon>
        <taxon>Cebidae</taxon>
        <taxon>Callitrichinae</taxon>
        <taxon>Saguinus</taxon>
    </lineage>
</organism>
<protein>
    <submittedName>
        <fullName evidence="2">Uncharacterized protein</fullName>
    </submittedName>
</protein>
<dbReference type="Proteomes" id="UP001266305">
    <property type="component" value="Unassembled WGS sequence"/>
</dbReference>
<reference evidence="2 3" key="1">
    <citation type="submission" date="2023-05" db="EMBL/GenBank/DDBJ databases">
        <title>B98-5 Cell Line De Novo Hybrid Assembly: An Optical Mapping Approach.</title>
        <authorList>
            <person name="Kananen K."/>
            <person name="Auerbach J.A."/>
            <person name="Kautto E."/>
            <person name="Blachly J.S."/>
        </authorList>
    </citation>
    <scope>NUCLEOTIDE SEQUENCE [LARGE SCALE GENOMIC DNA]</scope>
    <source>
        <strain evidence="2">B95-8</strain>
        <tissue evidence="2">Cell line</tissue>
    </source>
</reference>
<evidence type="ECO:0000313" key="3">
    <source>
        <dbReference type="Proteomes" id="UP001266305"/>
    </source>
</evidence>
<proteinExistence type="predicted"/>
<sequence>AGRSHAGPGAPRCGHLRTSPRRGPTLPCPGLAWSFPRAGPRCPARTQPGRGGPRGTEKVPSVRTSAPGVPPAPQLPRPAQGRRTGPAARGAPG</sequence>
<evidence type="ECO:0000256" key="1">
    <source>
        <dbReference type="SAM" id="MobiDB-lite"/>
    </source>
</evidence>